<dbReference type="NCBIfam" id="NF006989">
    <property type="entry name" value="PRK09454.1"/>
    <property type="match status" value="1"/>
</dbReference>
<dbReference type="RefSeq" id="WP_163764090.1">
    <property type="nucleotide sequence ID" value="NZ_JAAGYR010000005.1"/>
</dbReference>
<proteinExistence type="predicted"/>
<keyword evidence="3" id="KW-1185">Reference proteome</keyword>
<sequence length="247" mass="27845">MSSKHWAYPRLVAHRGAGTFAPENTLAAMRCGLDYGFDMVEFDVKLSQDNVLILMHDDDVTRTSTSLGLVAQMDYKQLQTLDVGQWHSAYYAGEPIPTLENIIRFIQENNMLCNIEIKPCPNREKITGQLVAKAVTKWFAKSDTLPLLSSFSAEALEAAYQEAPKIPRAFLCESYDASVKKIAKKLACVAINPDHQILTEKMIKTIHKDGFKICTWTVNDYQRAKQLQQWGCDVIITDELERLASLA</sequence>
<evidence type="ECO:0000313" key="3">
    <source>
        <dbReference type="Proteomes" id="UP000477651"/>
    </source>
</evidence>
<dbReference type="Gene3D" id="3.20.20.190">
    <property type="entry name" value="Phosphatidylinositol (PI) phosphodiesterase"/>
    <property type="match status" value="1"/>
</dbReference>
<name>A0A6L9Y5C2_9BURK</name>
<comment type="caution">
    <text evidence="2">The sequence shown here is derived from an EMBL/GenBank/DDBJ whole genome shotgun (WGS) entry which is preliminary data.</text>
</comment>
<dbReference type="GO" id="GO:0006629">
    <property type="term" value="P:lipid metabolic process"/>
    <property type="evidence" value="ECO:0007669"/>
    <property type="project" value="InterPro"/>
</dbReference>
<dbReference type="Proteomes" id="UP000477651">
    <property type="component" value="Unassembled WGS sequence"/>
</dbReference>
<dbReference type="AlphaFoldDB" id="A0A6L9Y5C2"/>
<dbReference type="PANTHER" id="PTHR46211">
    <property type="entry name" value="GLYCEROPHOSPHORYL DIESTER PHOSPHODIESTERASE"/>
    <property type="match status" value="1"/>
</dbReference>
<accession>A0A6L9Y5C2</accession>
<dbReference type="InterPro" id="IPR030395">
    <property type="entry name" value="GP_PDE_dom"/>
</dbReference>
<dbReference type="EMBL" id="JAAGYR010000005">
    <property type="protein sequence ID" value="NEN75415.1"/>
    <property type="molecule type" value="Genomic_DNA"/>
</dbReference>
<protein>
    <submittedName>
        <fullName evidence="2">Glycerophosphodiester phosphodiesterase</fullName>
        <ecNumber evidence="2">3.1.4.46</ecNumber>
    </submittedName>
</protein>
<dbReference type="EC" id="3.1.4.46" evidence="2"/>
<dbReference type="PANTHER" id="PTHR46211:SF1">
    <property type="entry name" value="GLYCEROPHOSPHODIESTER PHOSPHODIESTERASE, CYTOPLASMIC"/>
    <property type="match status" value="1"/>
</dbReference>
<feature type="domain" description="GP-PDE" evidence="1">
    <location>
        <begin position="9"/>
        <end position="247"/>
    </location>
</feature>
<dbReference type="PROSITE" id="PS51704">
    <property type="entry name" value="GP_PDE"/>
    <property type="match status" value="1"/>
</dbReference>
<dbReference type="GO" id="GO:0008889">
    <property type="term" value="F:glycerophosphodiester phosphodiesterase activity"/>
    <property type="evidence" value="ECO:0007669"/>
    <property type="project" value="UniProtKB-EC"/>
</dbReference>
<keyword evidence="2" id="KW-0378">Hydrolase</keyword>
<evidence type="ECO:0000313" key="2">
    <source>
        <dbReference type="EMBL" id="NEN75415.1"/>
    </source>
</evidence>
<gene>
    <name evidence="2" type="primary">ugpQ</name>
    <name evidence="2" type="ORF">F9B74_03620</name>
</gene>
<dbReference type="InterPro" id="IPR017946">
    <property type="entry name" value="PLC-like_Pdiesterase_TIM-brl"/>
</dbReference>
<dbReference type="SUPFAM" id="SSF51695">
    <property type="entry name" value="PLC-like phosphodiesterases"/>
    <property type="match status" value="1"/>
</dbReference>
<reference evidence="2 3" key="1">
    <citation type="submission" date="2020-02" db="EMBL/GenBank/DDBJ databases">
        <title>Pelistega sp. NLN82 were isolated from wild rodents of the Hainan Island.</title>
        <authorList>
            <person name="Niu N."/>
            <person name="Zhou J."/>
        </authorList>
    </citation>
    <scope>NUCLEOTIDE SEQUENCE [LARGE SCALE GENOMIC DNA]</scope>
    <source>
        <strain evidence="2 3">NLN82</strain>
    </source>
</reference>
<dbReference type="Pfam" id="PF03009">
    <property type="entry name" value="GDPD"/>
    <property type="match status" value="1"/>
</dbReference>
<evidence type="ECO:0000259" key="1">
    <source>
        <dbReference type="PROSITE" id="PS51704"/>
    </source>
</evidence>
<organism evidence="2 3">
    <name type="scientific">Pelistega ratti</name>
    <dbReference type="NCBI Taxonomy" id="2652177"/>
    <lineage>
        <taxon>Bacteria</taxon>
        <taxon>Pseudomonadati</taxon>
        <taxon>Pseudomonadota</taxon>
        <taxon>Betaproteobacteria</taxon>
        <taxon>Burkholderiales</taxon>
        <taxon>Alcaligenaceae</taxon>
        <taxon>Pelistega</taxon>
    </lineage>
</organism>